<keyword evidence="4 7" id="KW-0436">Ligase</keyword>
<dbReference type="RefSeq" id="WP_184633107.1">
    <property type="nucleotide sequence ID" value="NZ_BAABKT010000025.1"/>
</dbReference>
<keyword evidence="7 8" id="KW-0961">Cell wall biogenesis/degradation</keyword>
<evidence type="ECO:0000259" key="10">
    <source>
        <dbReference type="Pfam" id="PF02875"/>
    </source>
</evidence>
<dbReference type="Pfam" id="PF02875">
    <property type="entry name" value="Mur_ligase_C"/>
    <property type="match status" value="1"/>
</dbReference>
<organism evidence="12 13">
    <name type="scientific">Streptomonospora salina</name>
    <dbReference type="NCBI Taxonomy" id="104205"/>
    <lineage>
        <taxon>Bacteria</taxon>
        <taxon>Bacillati</taxon>
        <taxon>Actinomycetota</taxon>
        <taxon>Actinomycetes</taxon>
        <taxon>Streptosporangiales</taxon>
        <taxon>Nocardiopsidaceae</taxon>
        <taxon>Streptomonospora</taxon>
    </lineage>
</organism>
<keyword evidence="7 8" id="KW-0573">Peptidoglycan synthesis</keyword>
<comment type="pathway">
    <text evidence="2 7 8">Cell wall biogenesis; peptidoglycan biosynthesis.</text>
</comment>
<evidence type="ECO:0000256" key="3">
    <source>
        <dbReference type="ARBA" id="ARBA00022490"/>
    </source>
</evidence>
<dbReference type="EC" id="6.3.2.9" evidence="7 8"/>
<comment type="subcellular location">
    <subcellularLocation>
        <location evidence="1 7 8">Cytoplasm</location>
    </subcellularLocation>
</comment>
<comment type="caution">
    <text evidence="12">The sequence shown here is derived from an EMBL/GenBank/DDBJ whole genome shotgun (WGS) entry which is preliminary data.</text>
</comment>
<evidence type="ECO:0000256" key="2">
    <source>
        <dbReference type="ARBA" id="ARBA00004752"/>
    </source>
</evidence>
<dbReference type="InterPro" id="IPR004101">
    <property type="entry name" value="Mur_ligase_C"/>
</dbReference>
<dbReference type="GO" id="GO:0008360">
    <property type="term" value="P:regulation of cell shape"/>
    <property type="evidence" value="ECO:0007669"/>
    <property type="project" value="UniProtKB-KW"/>
</dbReference>
<proteinExistence type="inferred from homology"/>
<dbReference type="GO" id="GO:0005524">
    <property type="term" value="F:ATP binding"/>
    <property type="evidence" value="ECO:0007669"/>
    <property type="project" value="UniProtKB-UniRule"/>
</dbReference>
<dbReference type="GO" id="GO:0071555">
    <property type="term" value="P:cell wall organization"/>
    <property type="evidence" value="ECO:0007669"/>
    <property type="project" value="UniProtKB-KW"/>
</dbReference>
<dbReference type="SUPFAM" id="SSF53623">
    <property type="entry name" value="MurD-like peptide ligases, catalytic domain"/>
    <property type="match status" value="1"/>
</dbReference>
<dbReference type="InterPro" id="IPR013221">
    <property type="entry name" value="Mur_ligase_cen"/>
</dbReference>
<feature type="binding site" evidence="7">
    <location>
        <begin position="139"/>
        <end position="145"/>
    </location>
    <ligand>
        <name>ATP</name>
        <dbReference type="ChEBI" id="CHEBI:30616"/>
    </ligand>
</feature>
<evidence type="ECO:0000313" key="13">
    <source>
        <dbReference type="Proteomes" id="UP000578077"/>
    </source>
</evidence>
<keyword evidence="7 8" id="KW-0131">Cell cycle</keyword>
<dbReference type="SUPFAM" id="SSF51984">
    <property type="entry name" value="MurCD N-terminal domain"/>
    <property type="match status" value="1"/>
</dbReference>
<evidence type="ECO:0000256" key="9">
    <source>
        <dbReference type="SAM" id="MobiDB-lite"/>
    </source>
</evidence>
<evidence type="ECO:0000256" key="5">
    <source>
        <dbReference type="ARBA" id="ARBA00022741"/>
    </source>
</evidence>
<keyword evidence="6 7" id="KW-0067">ATP-binding</keyword>
<dbReference type="Pfam" id="PF21799">
    <property type="entry name" value="MurD-like_N"/>
    <property type="match status" value="1"/>
</dbReference>
<dbReference type="PANTHER" id="PTHR43692">
    <property type="entry name" value="UDP-N-ACETYLMURAMOYLALANINE--D-GLUTAMATE LIGASE"/>
    <property type="match status" value="1"/>
</dbReference>
<dbReference type="NCBIfam" id="TIGR01087">
    <property type="entry name" value="murD"/>
    <property type="match status" value="1"/>
</dbReference>
<evidence type="ECO:0000256" key="4">
    <source>
        <dbReference type="ARBA" id="ARBA00022598"/>
    </source>
</evidence>
<dbReference type="InterPro" id="IPR036615">
    <property type="entry name" value="Mur_ligase_C_dom_sf"/>
</dbReference>
<dbReference type="Gene3D" id="3.40.50.720">
    <property type="entry name" value="NAD(P)-binding Rossmann-like Domain"/>
    <property type="match status" value="1"/>
</dbReference>
<dbReference type="InterPro" id="IPR005762">
    <property type="entry name" value="MurD"/>
</dbReference>
<keyword evidence="7 8" id="KW-0133">Cell shape</keyword>
<feature type="domain" description="Mur ligase central" evidence="11">
    <location>
        <begin position="137"/>
        <end position="322"/>
    </location>
</feature>
<dbReference type="Proteomes" id="UP000578077">
    <property type="component" value="Unassembled WGS sequence"/>
</dbReference>
<evidence type="ECO:0000256" key="1">
    <source>
        <dbReference type="ARBA" id="ARBA00004496"/>
    </source>
</evidence>
<keyword evidence="3 7" id="KW-0963">Cytoplasm</keyword>
<dbReference type="Gene3D" id="3.90.190.20">
    <property type="entry name" value="Mur ligase, C-terminal domain"/>
    <property type="match status" value="1"/>
</dbReference>
<dbReference type="InterPro" id="IPR036565">
    <property type="entry name" value="Mur-like_cat_sf"/>
</dbReference>
<gene>
    <name evidence="7" type="primary">murD</name>
    <name evidence="12" type="ORF">HNR25_000500</name>
</gene>
<dbReference type="Pfam" id="PF08245">
    <property type="entry name" value="Mur_ligase_M"/>
    <property type="match status" value="1"/>
</dbReference>
<dbReference type="GO" id="GO:0051301">
    <property type="term" value="P:cell division"/>
    <property type="evidence" value="ECO:0007669"/>
    <property type="project" value="UniProtKB-KW"/>
</dbReference>
<dbReference type="EMBL" id="JACHLY010000001">
    <property type="protein sequence ID" value="MBB5996749.1"/>
    <property type="molecule type" value="Genomic_DNA"/>
</dbReference>
<dbReference type="SUPFAM" id="SSF53244">
    <property type="entry name" value="MurD-like peptide ligases, peptide-binding domain"/>
    <property type="match status" value="1"/>
</dbReference>
<name>A0A841E614_9ACTN</name>
<dbReference type="GO" id="GO:0005737">
    <property type="term" value="C:cytoplasm"/>
    <property type="evidence" value="ECO:0007669"/>
    <property type="project" value="UniProtKB-SubCell"/>
</dbReference>
<evidence type="ECO:0000256" key="7">
    <source>
        <dbReference type="HAMAP-Rule" id="MF_00639"/>
    </source>
</evidence>
<dbReference type="AlphaFoldDB" id="A0A841E614"/>
<keyword evidence="5 7" id="KW-0547">Nucleotide-binding</keyword>
<dbReference type="UniPathway" id="UPA00219"/>
<evidence type="ECO:0000313" key="12">
    <source>
        <dbReference type="EMBL" id="MBB5996749.1"/>
    </source>
</evidence>
<feature type="region of interest" description="Disordered" evidence="9">
    <location>
        <begin position="1"/>
        <end position="24"/>
    </location>
</feature>
<comment type="catalytic activity">
    <reaction evidence="7 8">
        <text>UDP-N-acetyl-alpha-D-muramoyl-L-alanine + D-glutamate + ATP = UDP-N-acetyl-alpha-D-muramoyl-L-alanyl-D-glutamate + ADP + phosphate + H(+)</text>
        <dbReference type="Rhea" id="RHEA:16429"/>
        <dbReference type="ChEBI" id="CHEBI:15378"/>
        <dbReference type="ChEBI" id="CHEBI:29986"/>
        <dbReference type="ChEBI" id="CHEBI:30616"/>
        <dbReference type="ChEBI" id="CHEBI:43474"/>
        <dbReference type="ChEBI" id="CHEBI:83898"/>
        <dbReference type="ChEBI" id="CHEBI:83900"/>
        <dbReference type="ChEBI" id="CHEBI:456216"/>
        <dbReference type="EC" id="6.3.2.9"/>
    </reaction>
</comment>
<keyword evidence="13" id="KW-1185">Reference proteome</keyword>
<comment type="similarity">
    <text evidence="7">Belongs to the MurCDEF family.</text>
</comment>
<sequence>MDAQLTPADGGPAPPPAPADPAFGAALQDRPVCVAGLGVSGPPVARVLMARGARVSVVDARDDDATLATARDLRAEGAHVLLGEHTLPEGTDLVVTSPGWRPDAPLLLQAADAGIEVVGDVELAWRLRPAGQRWLAVTGTNGKTTTVRMLEAMLRADGRDAVAAGNVGTPVVEAALGGSGSAPDLLAVELSSFQLHWSCTVAPHAATVLNVAADHLDWHGGLEPYARAKGRVYAPGTLRVANADDPWSVHLAEADGDPDTPLHGFTLAAPRAGQIGVVEDVLVDRAFAADPHGGAEELAGPGDAVPAAPHNVANALAAAALARSVGAAPASVRAGLAAFAPEPHRMARLGAVAGVDYVDDSKATNPHAAAAALSAFASVVWVAGGLLKGAEVEDLVREAAPRLRAAVLMGRDRGALREALDRHAPGADVVEIGATGDDAMPEAVAAAAGLAGPGDTVLLAPAAASMDMFTDYKDRGRRFAAAVAARG</sequence>
<evidence type="ECO:0000259" key="11">
    <source>
        <dbReference type="Pfam" id="PF08245"/>
    </source>
</evidence>
<dbReference type="HAMAP" id="MF_00639">
    <property type="entry name" value="MurD"/>
    <property type="match status" value="1"/>
</dbReference>
<dbReference type="Gene3D" id="3.40.1190.10">
    <property type="entry name" value="Mur-like, catalytic domain"/>
    <property type="match status" value="1"/>
</dbReference>
<dbReference type="GO" id="GO:0009252">
    <property type="term" value="P:peptidoglycan biosynthetic process"/>
    <property type="evidence" value="ECO:0007669"/>
    <property type="project" value="UniProtKB-UniRule"/>
</dbReference>
<feature type="domain" description="Mur ligase C-terminal" evidence="10">
    <location>
        <begin position="344"/>
        <end position="462"/>
    </location>
</feature>
<comment type="function">
    <text evidence="7 8">Cell wall formation. Catalyzes the addition of glutamate to the nucleotide precursor UDP-N-acetylmuramoyl-L-alanine (UMA).</text>
</comment>
<protein>
    <recommendedName>
        <fullName evidence="7 8">UDP-N-acetylmuramoylalanine--D-glutamate ligase</fullName>
        <ecNumber evidence="7 8">6.3.2.9</ecNumber>
    </recommendedName>
    <alternativeName>
        <fullName evidence="7">D-glutamic acid-adding enzyme</fullName>
    </alternativeName>
    <alternativeName>
        <fullName evidence="7">UDP-N-acetylmuramoyl-L-alanyl-D-glutamate synthetase</fullName>
    </alternativeName>
</protein>
<evidence type="ECO:0000256" key="6">
    <source>
        <dbReference type="ARBA" id="ARBA00022840"/>
    </source>
</evidence>
<evidence type="ECO:0000256" key="8">
    <source>
        <dbReference type="RuleBase" id="RU003664"/>
    </source>
</evidence>
<reference evidence="12 13" key="1">
    <citation type="submission" date="2020-08" db="EMBL/GenBank/DDBJ databases">
        <title>Sequencing the genomes of 1000 actinobacteria strains.</title>
        <authorList>
            <person name="Klenk H.-P."/>
        </authorList>
    </citation>
    <scope>NUCLEOTIDE SEQUENCE [LARGE SCALE GENOMIC DNA]</scope>
    <source>
        <strain evidence="12 13">DSM 44593</strain>
    </source>
</reference>
<dbReference type="GO" id="GO:0008764">
    <property type="term" value="F:UDP-N-acetylmuramoylalanine-D-glutamate ligase activity"/>
    <property type="evidence" value="ECO:0007669"/>
    <property type="project" value="UniProtKB-UniRule"/>
</dbReference>
<keyword evidence="7 8" id="KW-0132">Cell division</keyword>
<accession>A0A841E614</accession>
<dbReference type="PANTHER" id="PTHR43692:SF1">
    <property type="entry name" value="UDP-N-ACETYLMURAMOYLALANINE--D-GLUTAMATE LIGASE"/>
    <property type="match status" value="1"/>
</dbReference>